<evidence type="ECO:0000256" key="7">
    <source>
        <dbReference type="ARBA" id="ARBA00023136"/>
    </source>
</evidence>
<feature type="transmembrane region" description="Helical" evidence="9">
    <location>
        <begin position="629"/>
        <end position="653"/>
    </location>
</feature>
<dbReference type="Proteomes" id="UP000008312">
    <property type="component" value="Unassembled WGS sequence"/>
</dbReference>
<feature type="transmembrane region" description="Helical" evidence="9">
    <location>
        <begin position="855"/>
        <end position="873"/>
    </location>
</feature>
<dbReference type="PROSITE" id="PS00211">
    <property type="entry name" value="ABC_TRANSPORTER_1"/>
    <property type="match status" value="2"/>
</dbReference>
<dbReference type="PROSITE" id="PS50929">
    <property type="entry name" value="ABC_TM1F"/>
    <property type="match status" value="2"/>
</dbReference>
<dbReference type="SMART" id="SM00382">
    <property type="entry name" value="AAA"/>
    <property type="match status" value="2"/>
</dbReference>
<feature type="domain" description="ABC transporter" evidence="11">
    <location>
        <begin position="268"/>
        <end position="510"/>
    </location>
</feature>
<keyword evidence="7 9" id="KW-0472">Membrane</keyword>
<dbReference type="Pfam" id="PF00664">
    <property type="entry name" value="ABC_membrane"/>
    <property type="match status" value="2"/>
</dbReference>
<protein>
    <recommendedName>
        <fullName evidence="15">ABC transporter</fullName>
    </recommendedName>
</protein>
<evidence type="ECO:0000256" key="6">
    <source>
        <dbReference type="ARBA" id="ARBA00022989"/>
    </source>
</evidence>
<dbReference type="Gene3D" id="3.40.50.300">
    <property type="entry name" value="P-loop containing nucleotide triphosphate hydrolases"/>
    <property type="match status" value="2"/>
</dbReference>
<dbReference type="PANTHER" id="PTHR43394">
    <property type="entry name" value="ATP-DEPENDENT PERMEASE MDL1, MITOCHONDRIAL"/>
    <property type="match status" value="1"/>
</dbReference>
<feature type="transmembrane region" description="Helical" evidence="9">
    <location>
        <begin position="737"/>
        <end position="757"/>
    </location>
</feature>
<keyword evidence="3 9" id="KW-0812">Transmembrane</keyword>
<dbReference type="EMBL" id="FN668638">
    <property type="protein sequence ID" value="CBK20132.2"/>
    <property type="molecule type" value="Genomic_DNA"/>
</dbReference>
<feature type="chain" id="PRO_5003117578" description="ABC transporter" evidence="10">
    <location>
        <begin position="17"/>
        <end position="1156"/>
    </location>
</feature>
<dbReference type="InterPro" id="IPR027417">
    <property type="entry name" value="P-loop_NTPase"/>
</dbReference>
<evidence type="ECO:0000256" key="8">
    <source>
        <dbReference type="SAM" id="MobiDB-lite"/>
    </source>
</evidence>
<organism evidence="13">
    <name type="scientific">Blastocystis hominis</name>
    <dbReference type="NCBI Taxonomy" id="12968"/>
    <lineage>
        <taxon>Eukaryota</taxon>
        <taxon>Sar</taxon>
        <taxon>Stramenopiles</taxon>
        <taxon>Bigyra</taxon>
        <taxon>Opalozoa</taxon>
        <taxon>Opalinata</taxon>
        <taxon>Blastocystidae</taxon>
        <taxon>Blastocystis</taxon>
    </lineage>
</organism>
<dbReference type="GO" id="GO:0005743">
    <property type="term" value="C:mitochondrial inner membrane"/>
    <property type="evidence" value="ECO:0007669"/>
    <property type="project" value="TreeGrafter"/>
</dbReference>
<feature type="transmembrane region" description="Helical" evidence="9">
    <location>
        <begin position="91"/>
        <end position="109"/>
    </location>
</feature>
<dbReference type="PANTHER" id="PTHR43394:SF27">
    <property type="entry name" value="ATP-DEPENDENT TRANSLOCASE ABCB1-LIKE"/>
    <property type="match status" value="1"/>
</dbReference>
<evidence type="ECO:0000256" key="2">
    <source>
        <dbReference type="ARBA" id="ARBA00007577"/>
    </source>
</evidence>
<dbReference type="GO" id="GO:0005524">
    <property type="term" value="F:ATP binding"/>
    <property type="evidence" value="ECO:0007669"/>
    <property type="project" value="UniProtKB-KW"/>
</dbReference>
<dbReference type="InterPro" id="IPR011527">
    <property type="entry name" value="ABC1_TM_dom"/>
</dbReference>
<feature type="compositionally biased region" description="Basic and acidic residues" evidence="8">
    <location>
        <begin position="516"/>
        <end position="546"/>
    </location>
</feature>
<evidence type="ECO:0000256" key="4">
    <source>
        <dbReference type="ARBA" id="ARBA00022741"/>
    </source>
</evidence>
<dbReference type="FunFam" id="3.40.50.300:FF:000218">
    <property type="entry name" value="Multidrug ABC transporter ATP-binding protein"/>
    <property type="match status" value="1"/>
</dbReference>
<evidence type="ECO:0000313" key="13">
    <source>
        <dbReference type="EMBL" id="CBK20132.2"/>
    </source>
</evidence>
<dbReference type="OMA" id="YEMCLGQ"/>
<dbReference type="PROSITE" id="PS50893">
    <property type="entry name" value="ABC_TRANSPORTER_2"/>
    <property type="match status" value="2"/>
</dbReference>
<dbReference type="SUPFAM" id="SSF90123">
    <property type="entry name" value="ABC transporter transmembrane region"/>
    <property type="match status" value="2"/>
</dbReference>
<name>D8LWE3_BLAHO</name>
<feature type="signal peptide" evidence="10">
    <location>
        <begin position="1"/>
        <end position="16"/>
    </location>
</feature>
<keyword evidence="14" id="KW-1185">Reference proteome</keyword>
<evidence type="ECO:0000256" key="10">
    <source>
        <dbReference type="SAM" id="SignalP"/>
    </source>
</evidence>
<dbReference type="GO" id="GO:0016887">
    <property type="term" value="F:ATP hydrolysis activity"/>
    <property type="evidence" value="ECO:0007669"/>
    <property type="project" value="InterPro"/>
</dbReference>
<evidence type="ECO:0000259" key="12">
    <source>
        <dbReference type="PROSITE" id="PS50929"/>
    </source>
</evidence>
<reference evidence="13" key="1">
    <citation type="submission" date="2010-02" db="EMBL/GenBank/DDBJ databases">
        <title>Sequencing and annotation of the Blastocystis hominis genome.</title>
        <authorList>
            <person name="Wincker P."/>
        </authorList>
    </citation>
    <scope>NUCLEOTIDE SEQUENCE</scope>
    <source>
        <strain evidence="13">Singapore isolate B</strain>
    </source>
</reference>
<feature type="transmembrane region" description="Helical" evidence="9">
    <location>
        <begin position="823"/>
        <end position="843"/>
    </location>
</feature>
<keyword evidence="10" id="KW-0732">Signal</keyword>
<dbReference type="GO" id="GO:0090374">
    <property type="term" value="P:oligopeptide export from mitochondrion"/>
    <property type="evidence" value="ECO:0007669"/>
    <property type="project" value="TreeGrafter"/>
</dbReference>
<dbReference type="InterPro" id="IPR003439">
    <property type="entry name" value="ABC_transporter-like_ATP-bd"/>
</dbReference>
<dbReference type="NCBIfam" id="NF010167">
    <property type="entry name" value="PRK13648.1"/>
    <property type="match status" value="2"/>
</dbReference>
<dbReference type="InParanoid" id="D8LWE3"/>
<evidence type="ECO:0000256" key="9">
    <source>
        <dbReference type="SAM" id="Phobius"/>
    </source>
</evidence>
<dbReference type="GeneID" id="24917817"/>
<keyword evidence="5" id="KW-0067">ATP-binding</keyword>
<feature type="domain" description="ABC transporter" evidence="11">
    <location>
        <begin position="912"/>
        <end position="1151"/>
    </location>
</feature>
<keyword evidence="4" id="KW-0547">Nucleotide-binding</keyword>
<feature type="region of interest" description="Disordered" evidence="8">
    <location>
        <begin position="511"/>
        <end position="567"/>
    </location>
</feature>
<dbReference type="CDD" id="cd18578">
    <property type="entry name" value="ABC_6TM_Pgp_ABCB1_D2_like"/>
    <property type="match status" value="1"/>
</dbReference>
<gene>
    <name evidence="13" type="ORF">GSBLH_T00000509001</name>
</gene>
<feature type="transmembrane region" description="Helical" evidence="9">
    <location>
        <begin position="711"/>
        <end position="731"/>
    </location>
</feature>
<feature type="domain" description="ABC transmembrane type-1" evidence="12">
    <location>
        <begin position="1"/>
        <end position="233"/>
    </location>
</feature>
<dbReference type="Pfam" id="PF00005">
    <property type="entry name" value="ABC_tran"/>
    <property type="match status" value="2"/>
</dbReference>
<dbReference type="InterPro" id="IPR003593">
    <property type="entry name" value="AAA+_ATPase"/>
</dbReference>
<evidence type="ECO:0000259" key="11">
    <source>
        <dbReference type="PROSITE" id="PS50893"/>
    </source>
</evidence>
<evidence type="ECO:0008006" key="15">
    <source>
        <dbReference type="Google" id="ProtNLM"/>
    </source>
</evidence>
<comment type="subcellular location">
    <subcellularLocation>
        <location evidence="1">Membrane</location>
        <topology evidence="1">Multi-pass membrane protein</topology>
    </subcellularLocation>
</comment>
<sequence>MLVAAIFAFFERACLGCFAENITRHYRDQYLLALFRRDVEFIERFSPGRLGQRFSEESSRIVEGLGPGLGLIVRSLSSLFSGIVIGMTRDWMLTLLTLLVSPFIILFSYKFDRSMGKYTDVVMKEHQNADSLAEETFRDIKTVMSLGAEEKFITRYWKIVKDCCRRASICTTKAGIHYSGMGFSTQLADGLLFLSAGSNSCLVGGEVVVVMISLLQCFAGIGSMFSNLINIVKARMSAAYFLQVIEHEDAMDSLGSTGIFPESSKGDVVYKNVDFKYASRDTQVLKQLNFTIRENEMIGIVGESGSGKSTILKLLMRLYAPTAGTITWDGVDVTTLSTAWIRDQISYVAQEPVLFSGTIRENLLYGREGCTEVEMVEAAKLVEADAFIRSFPKGYDTYVGELGSSLSGGQKQRIAIARALIRNPRILVLDEATSALDTTSEKIVQNAMETIRRKNEAKGKGLSIVIVAHRLSSIRSCDRIVVVDEGQIVEEGDHESLLAKGGIYAGLYKSQETGGEETKQQQQEEKQGESEVAKRTESDIKIETKRSMSIQSSRHSKTKEEIPDEEEDARKKKVSMFSLLHFVPHHKWLFWTGFLGSIARAAFPTIYSYCSSVLQELLFTFDLNRLWKDGWLCVYIMIGFTVVNALGTLYNWVAGGIVGEQMIANIRGETYKKYIFMPMEFFDDPKHMPSILTSRLSIDGRRVRDFVDRMYFIFENYLLIIISLVTCFTPAGNWKLTLVAVCMSPFLLVVEYMQWMIMAKVSDQIDRELTERSGDLTDCILNIHTVHAYNLQNTLSNQIMKKLEPTNKKTTQRFMRGAIGQGLSLFMPCVYDAVVLLVAFSMLQKGEIDFVRMMFVYMTINTCAATVGINMAYTASNELAQRSANNLLSVINMENENDAARALPEKGKDGAITFNNVSFTYPSRPTAKILSNISFTIPKGSSVAFVGPSGCGKSTIISLIQRIYKPESGEVLMDGVNVQNVNLDSYRSLLGAVNQEPCMFSGTIRENLVMGVDHEVSEAELMDACTQALCMDFINEMVDGFETDLGSTGKSVSGGQKQRLALARAILRKPHVLLLDEATSALDSENQDKFLEALEKWRSTHPCTVVTVAHRLSTIVDSDIIFVVYEGKIVDYGSHAELLKKCEFYAALVKGQMGEQ</sequence>
<dbReference type="InterPro" id="IPR039421">
    <property type="entry name" value="Type_1_exporter"/>
</dbReference>
<dbReference type="SUPFAM" id="SSF52540">
    <property type="entry name" value="P-loop containing nucleoside triphosphate hydrolases"/>
    <property type="match status" value="2"/>
</dbReference>
<feature type="transmembrane region" description="Helical" evidence="9">
    <location>
        <begin position="588"/>
        <end position="609"/>
    </location>
</feature>
<dbReference type="InterPro" id="IPR036640">
    <property type="entry name" value="ABC1_TM_sf"/>
</dbReference>
<dbReference type="GO" id="GO:0015421">
    <property type="term" value="F:ABC-type oligopeptide transporter activity"/>
    <property type="evidence" value="ECO:0007669"/>
    <property type="project" value="TreeGrafter"/>
</dbReference>
<dbReference type="FunFam" id="3.40.50.300:FF:000913">
    <property type="entry name" value="ABC multidrug transporter SitT"/>
    <property type="match status" value="1"/>
</dbReference>
<evidence type="ECO:0000256" key="1">
    <source>
        <dbReference type="ARBA" id="ARBA00004141"/>
    </source>
</evidence>
<proteinExistence type="inferred from homology"/>
<feature type="domain" description="ABC transmembrane type-1" evidence="12">
    <location>
        <begin position="590"/>
        <end position="861"/>
    </location>
</feature>
<dbReference type="OrthoDB" id="6500128at2759"/>
<evidence type="ECO:0000256" key="5">
    <source>
        <dbReference type="ARBA" id="ARBA00022840"/>
    </source>
</evidence>
<dbReference type="RefSeq" id="XP_012894180.1">
    <property type="nucleotide sequence ID" value="XM_013038726.1"/>
</dbReference>
<dbReference type="FunCoup" id="D8LWE3">
    <property type="interactions" value="4"/>
</dbReference>
<dbReference type="AlphaFoldDB" id="D8LWE3"/>
<dbReference type="InterPro" id="IPR017871">
    <property type="entry name" value="ABC_transporter-like_CS"/>
</dbReference>
<feature type="transmembrane region" description="Helical" evidence="9">
    <location>
        <begin position="207"/>
        <end position="229"/>
    </location>
</feature>
<comment type="similarity">
    <text evidence="2">Belongs to the ABC transporter superfamily. ABCB family. Multidrug resistance exporter (TC 3.A.1.201) subfamily.</text>
</comment>
<evidence type="ECO:0000313" key="14">
    <source>
        <dbReference type="Proteomes" id="UP000008312"/>
    </source>
</evidence>
<keyword evidence="6 9" id="KW-1133">Transmembrane helix</keyword>
<accession>D8LWE3</accession>
<dbReference type="Gene3D" id="1.20.1560.10">
    <property type="entry name" value="ABC transporter type 1, transmembrane domain"/>
    <property type="match status" value="1"/>
</dbReference>
<evidence type="ECO:0000256" key="3">
    <source>
        <dbReference type="ARBA" id="ARBA00022692"/>
    </source>
</evidence>